<name>A0ACB8SME2_9AGAM</name>
<dbReference type="EMBL" id="MU277255">
    <property type="protein sequence ID" value="KAI0056941.1"/>
    <property type="molecule type" value="Genomic_DNA"/>
</dbReference>
<proteinExistence type="predicted"/>
<keyword evidence="2" id="KW-1185">Reference proteome</keyword>
<accession>A0ACB8SME2</accession>
<dbReference type="Proteomes" id="UP000814140">
    <property type="component" value="Unassembled WGS sequence"/>
</dbReference>
<gene>
    <name evidence="1" type="ORF">BV25DRAFT_1841997</name>
</gene>
<sequence length="287" mass="32192">MQCPKLHHIPAASVQADRLSVLGEPRRRVKRVRQKMEQLPLVTSSCLSRVARSYSKNLSNLRAKIVVPSNVGAALSTGYMSIRRQQTTRTQTYPTWSRKIFGDVGYVPPLHSFHIALQEQTRNGPTSRCKPSSPSDLSAIRPKVFVLYLSRSFVFYPCNTYDVRHFPRLRIQGFVSLSKNHWFQEPSLSPSDRMVGYQSSAAWVYPTGNPRVLLGSRAFCLLLTSSARHEDTRSWFPDALHPRCGPLHFFVVSVSPSLGDENCDKPEAPAEGTETLSSDTDDVDDVA</sequence>
<protein>
    <submittedName>
        <fullName evidence="1">Uncharacterized protein</fullName>
    </submittedName>
</protein>
<comment type="caution">
    <text evidence="1">The sequence shown here is derived from an EMBL/GenBank/DDBJ whole genome shotgun (WGS) entry which is preliminary data.</text>
</comment>
<evidence type="ECO:0000313" key="2">
    <source>
        <dbReference type="Proteomes" id="UP000814140"/>
    </source>
</evidence>
<reference evidence="1" key="2">
    <citation type="journal article" date="2022" name="New Phytol.">
        <title>Evolutionary transition to the ectomycorrhizal habit in the genomes of a hyperdiverse lineage of mushroom-forming fungi.</title>
        <authorList>
            <person name="Looney B."/>
            <person name="Miyauchi S."/>
            <person name="Morin E."/>
            <person name="Drula E."/>
            <person name="Courty P.E."/>
            <person name="Kohler A."/>
            <person name="Kuo A."/>
            <person name="LaButti K."/>
            <person name="Pangilinan J."/>
            <person name="Lipzen A."/>
            <person name="Riley R."/>
            <person name="Andreopoulos W."/>
            <person name="He G."/>
            <person name="Johnson J."/>
            <person name="Nolan M."/>
            <person name="Tritt A."/>
            <person name="Barry K.W."/>
            <person name="Grigoriev I.V."/>
            <person name="Nagy L.G."/>
            <person name="Hibbett D."/>
            <person name="Henrissat B."/>
            <person name="Matheny P.B."/>
            <person name="Labbe J."/>
            <person name="Martin F.M."/>
        </authorList>
    </citation>
    <scope>NUCLEOTIDE SEQUENCE</scope>
    <source>
        <strain evidence="1">HHB10654</strain>
    </source>
</reference>
<reference evidence="1" key="1">
    <citation type="submission" date="2021-03" db="EMBL/GenBank/DDBJ databases">
        <authorList>
            <consortium name="DOE Joint Genome Institute"/>
            <person name="Ahrendt S."/>
            <person name="Looney B.P."/>
            <person name="Miyauchi S."/>
            <person name="Morin E."/>
            <person name="Drula E."/>
            <person name="Courty P.E."/>
            <person name="Chicoki N."/>
            <person name="Fauchery L."/>
            <person name="Kohler A."/>
            <person name="Kuo A."/>
            <person name="Labutti K."/>
            <person name="Pangilinan J."/>
            <person name="Lipzen A."/>
            <person name="Riley R."/>
            <person name="Andreopoulos W."/>
            <person name="He G."/>
            <person name="Johnson J."/>
            <person name="Barry K.W."/>
            <person name="Grigoriev I.V."/>
            <person name="Nagy L."/>
            <person name="Hibbett D."/>
            <person name="Henrissat B."/>
            <person name="Matheny P.B."/>
            <person name="Labbe J."/>
            <person name="Martin F."/>
        </authorList>
    </citation>
    <scope>NUCLEOTIDE SEQUENCE</scope>
    <source>
        <strain evidence="1">HHB10654</strain>
    </source>
</reference>
<evidence type="ECO:0000313" key="1">
    <source>
        <dbReference type="EMBL" id="KAI0056941.1"/>
    </source>
</evidence>
<organism evidence="1 2">
    <name type="scientific">Artomyces pyxidatus</name>
    <dbReference type="NCBI Taxonomy" id="48021"/>
    <lineage>
        <taxon>Eukaryota</taxon>
        <taxon>Fungi</taxon>
        <taxon>Dikarya</taxon>
        <taxon>Basidiomycota</taxon>
        <taxon>Agaricomycotina</taxon>
        <taxon>Agaricomycetes</taxon>
        <taxon>Russulales</taxon>
        <taxon>Auriscalpiaceae</taxon>
        <taxon>Artomyces</taxon>
    </lineage>
</organism>